<keyword evidence="5" id="KW-0963">Cytoplasm</keyword>
<dbReference type="GO" id="GO:0033819">
    <property type="term" value="F:lipoyl(octanoyl) transferase activity"/>
    <property type="evidence" value="ECO:0007669"/>
    <property type="project" value="UniProtKB-EC"/>
</dbReference>
<comment type="subcellular location">
    <subcellularLocation>
        <location evidence="5">Cytoplasm</location>
    </subcellularLocation>
</comment>
<dbReference type="NCBIfam" id="NF010925">
    <property type="entry name" value="PRK14345.1"/>
    <property type="match status" value="1"/>
</dbReference>
<dbReference type="FunFam" id="3.30.930.10:FF:000035">
    <property type="entry name" value="Putative lipoyltransferase 2, mitochondrial"/>
    <property type="match status" value="1"/>
</dbReference>
<dbReference type="SUPFAM" id="SSF55681">
    <property type="entry name" value="Class II aaRS and biotin synthetases"/>
    <property type="match status" value="1"/>
</dbReference>
<dbReference type="NCBIfam" id="TIGR00214">
    <property type="entry name" value="lipB"/>
    <property type="match status" value="1"/>
</dbReference>
<organism evidence="7 8">
    <name type="scientific">Amycolatopsis antarctica</name>
    <dbReference type="NCBI Taxonomy" id="1854586"/>
    <lineage>
        <taxon>Bacteria</taxon>
        <taxon>Bacillati</taxon>
        <taxon>Actinomycetota</taxon>
        <taxon>Actinomycetes</taxon>
        <taxon>Pseudonocardiales</taxon>
        <taxon>Pseudonocardiaceae</taxon>
        <taxon>Amycolatopsis</taxon>
    </lineage>
</organism>
<dbReference type="GO" id="GO:0005737">
    <property type="term" value="C:cytoplasm"/>
    <property type="evidence" value="ECO:0007669"/>
    <property type="project" value="UniProtKB-SubCell"/>
</dbReference>
<feature type="active site" description="Acyl-thioester intermediate" evidence="5">
    <location>
        <position position="183"/>
    </location>
</feature>
<dbReference type="InterPro" id="IPR020605">
    <property type="entry name" value="Octanoyltransferase_CS"/>
</dbReference>
<dbReference type="Proteomes" id="UP000242444">
    <property type="component" value="Unassembled WGS sequence"/>
</dbReference>
<keyword evidence="8" id="KW-1185">Reference proteome</keyword>
<dbReference type="HAMAP" id="MF_00013">
    <property type="entry name" value="LipB"/>
    <property type="match status" value="1"/>
</dbReference>
<proteinExistence type="inferred from homology"/>
<evidence type="ECO:0000256" key="4">
    <source>
        <dbReference type="ARBA" id="ARBA00024732"/>
    </source>
</evidence>
<dbReference type="Gene3D" id="3.30.930.10">
    <property type="entry name" value="Bira Bifunctional Protein, Domain 2"/>
    <property type="match status" value="1"/>
</dbReference>
<feature type="binding site" evidence="5">
    <location>
        <begin position="80"/>
        <end position="87"/>
    </location>
    <ligand>
        <name>substrate</name>
    </ligand>
</feature>
<dbReference type="GO" id="GO:0016874">
    <property type="term" value="F:ligase activity"/>
    <property type="evidence" value="ECO:0007669"/>
    <property type="project" value="UniProtKB-KW"/>
</dbReference>
<dbReference type="Pfam" id="PF21948">
    <property type="entry name" value="LplA-B_cat"/>
    <property type="match status" value="1"/>
</dbReference>
<dbReference type="RefSeq" id="WP_094866172.1">
    <property type="nucleotide sequence ID" value="NZ_NKYE01000027.1"/>
</dbReference>
<dbReference type="PANTHER" id="PTHR10993">
    <property type="entry name" value="OCTANOYLTRANSFERASE"/>
    <property type="match status" value="1"/>
</dbReference>
<keyword evidence="3 5" id="KW-0012">Acyltransferase</keyword>
<feature type="site" description="Lowers pKa of active site Cys" evidence="5">
    <location>
        <position position="149"/>
    </location>
</feature>
<evidence type="ECO:0000256" key="2">
    <source>
        <dbReference type="ARBA" id="ARBA00022679"/>
    </source>
</evidence>
<evidence type="ECO:0000256" key="1">
    <source>
        <dbReference type="ARBA" id="ARBA00004821"/>
    </source>
</evidence>
<dbReference type="PANTHER" id="PTHR10993:SF7">
    <property type="entry name" value="LIPOYLTRANSFERASE 2, MITOCHONDRIAL-RELATED"/>
    <property type="match status" value="1"/>
</dbReference>
<evidence type="ECO:0000259" key="6">
    <source>
        <dbReference type="PROSITE" id="PS51733"/>
    </source>
</evidence>
<protein>
    <recommendedName>
        <fullName evidence="5">Octanoyltransferase</fullName>
        <ecNumber evidence="5">2.3.1.181</ecNumber>
    </recommendedName>
    <alternativeName>
        <fullName evidence="5">Lipoate-protein ligase B</fullName>
    </alternativeName>
    <alternativeName>
        <fullName evidence="5">Lipoyl/octanoyl transferase</fullName>
    </alternativeName>
    <alternativeName>
        <fullName evidence="5">Octanoyl-[acyl-carrier-protein]-protein N-octanoyltransferase</fullName>
    </alternativeName>
</protein>
<reference evidence="7 8" key="1">
    <citation type="submission" date="2017-07" db="EMBL/GenBank/DDBJ databases">
        <title>Amycolatopsis antarcticus sp. nov., isolated from the surface of an Antarcticus brown macroalga.</title>
        <authorList>
            <person name="Wang J."/>
            <person name="Leiva S."/>
            <person name="Huang J."/>
            <person name="Huang Y."/>
        </authorList>
    </citation>
    <scope>NUCLEOTIDE SEQUENCE [LARGE SCALE GENOMIC DNA]</scope>
    <source>
        <strain evidence="7 8">AU-G6</strain>
    </source>
</reference>
<dbReference type="FunCoup" id="A0A263CX87">
    <property type="interactions" value="305"/>
</dbReference>
<evidence type="ECO:0000313" key="8">
    <source>
        <dbReference type="Proteomes" id="UP000242444"/>
    </source>
</evidence>
<sequence length="246" mass="26597">MSDSAASCRAATTPVDVRPVGTIDYLQAWELQRELATGRAENTHPDTMLLLEHPSVYTAGKRTEAADRPADGTPVIDVDRGGKITWHGPGQLVGYPLVKLADPIDVVHYVRRLEEALIAVCERFGVHTGRVEGRSGVWVPADERGPERKIAAIGIRVQRGVTMHGFELNCDADLSAFDKIVPCGIRDAGVTSLSFELGRTVTVAEALPPARDAVLAAIEGELPVRDDRWLPRPQPEAPGVTFALRG</sequence>
<dbReference type="GO" id="GO:0009249">
    <property type="term" value="P:protein lipoylation"/>
    <property type="evidence" value="ECO:0007669"/>
    <property type="project" value="InterPro"/>
</dbReference>
<evidence type="ECO:0000256" key="3">
    <source>
        <dbReference type="ARBA" id="ARBA00023315"/>
    </source>
</evidence>
<gene>
    <name evidence="5" type="primary">lipB</name>
    <name evidence="7" type="ORF">CFN78_27575</name>
</gene>
<dbReference type="PROSITE" id="PS01313">
    <property type="entry name" value="LIPB"/>
    <property type="match status" value="1"/>
</dbReference>
<feature type="binding site" evidence="5">
    <location>
        <begin position="152"/>
        <end position="154"/>
    </location>
    <ligand>
        <name>substrate</name>
    </ligand>
</feature>
<comment type="miscellaneous">
    <text evidence="5">In the reaction, the free carboxyl group of octanoic acid is attached via an amide linkage to the epsilon-amino group of a specific lysine residue of lipoyl domains of lipoate-dependent enzymes.</text>
</comment>
<comment type="caution">
    <text evidence="7">The sequence shown here is derived from an EMBL/GenBank/DDBJ whole genome shotgun (WGS) entry which is preliminary data.</text>
</comment>
<keyword evidence="2 5" id="KW-0808">Transferase</keyword>
<feature type="domain" description="BPL/LPL catalytic" evidence="6">
    <location>
        <begin position="42"/>
        <end position="222"/>
    </location>
</feature>
<dbReference type="InParanoid" id="A0A263CX87"/>
<dbReference type="InterPro" id="IPR000544">
    <property type="entry name" value="Octanoyltransferase"/>
</dbReference>
<evidence type="ECO:0000256" key="5">
    <source>
        <dbReference type="HAMAP-Rule" id="MF_00013"/>
    </source>
</evidence>
<dbReference type="OrthoDB" id="9787061at2"/>
<dbReference type="UniPathway" id="UPA00538">
    <property type="reaction ID" value="UER00592"/>
</dbReference>
<dbReference type="InterPro" id="IPR045864">
    <property type="entry name" value="aa-tRNA-synth_II/BPL/LPL"/>
</dbReference>
<name>A0A263CX87_9PSEU</name>
<keyword evidence="7" id="KW-0436">Ligase</keyword>
<comment type="function">
    <text evidence="4 5">Catalyzes the transfer of endogenously produced octanoic acid from octanoyl-acyl-carrier-protein onto the lipoyl domains of lipoate-dependent enzymes. Lipoyl-ACP can also act as a substrate although octanoyl-ACP is likely to be the physiological substrate.</text>
</comment>
<dbReference type="AlphaFoldDB" id="A0A263CX87"/>
<dbReference type="EC" id="2.3.1.181" evidence="5"/>
<accession>A0A263CX87</accession>
<evidence type="ECO:0000313" key="7">
    <source>
        <dbReference type="EMBL" id="OZM70027.1"/>
    </source>
</evidence>
<dbReference type="CDD" id="cd16444">
    <property type="entry name" value="LipB"/>
    <property type="match status" value="1"/>
</dbReference>
<dbReference type="PROSITE" id="PS51733">
    <property type="entry name" value="BPL_LPL_CATALYTIC"/>
    <property type="match status" value="1"/>
</dbReference>
<comment type="catalytic activity">
    <reaction evidence="5">
        <text>octanoyl-[ACP] + L-lysyl-[protein] = N(6)-octanoyl-L-lysyl-[protein] + holo-[ACP] + H(+)</text>
        <dbReference type="Rhea" id="RHEA:17665"/>
        <dbReference type="Rhea" id="RHEA-COMP:9636"/>
        <dbReference type="Rhea" id="RHEA-COMP:9685"/>
        <dbReference type="Rhea" id="RHEA-COMP:9752"/>
        <dbReference type="Rhea" id="RHEA-COMP:9928"/>
        <dbReference type="ChEBI" id="CHEBI:15378"/>
        <dbReference type="ChEBI" id="CHEBI:29969"/>
        <dbReference type="ChEBI" id="CHEBI:64479"/>
        <dbReference type="ChEBI" id="CHEBI:78463"/>
        <dbReference type="ChEBI" id="CHEBI:78809"/>
        <dbReference type="EC" id="2.3.1.181"/>
    </reaction>
</comment>
<comment type="caution">
    <text evidence="5">Lacks conserved residue(s) required for the propagation of feature annotation.</text>
</comment>
<comment type="pathway">
    <text evidence="1 5">Protein modification; protein lipoylation via endogenous pathway; protein N(6)-(lipoyl)lysine from octanoyl-[acyl-carrier-protein]: step 1/2.</text>
</comment>
<dbReference type="InterPro" id="IPR004143">
    <property type="entry name" value="BPL_LPL_catalytic"/>
</dbReference>
<comment type="similarity">
    <text evidence="5">Belongs to the LipB family.</text>
</comment>
<dbReference type="EMBL" id="NKYE01000027">
    <property type="protein sequence ID" value="OZM70027.1"/>
    <property type="molecule type" value="Genomic_DNA"/>
</dbReference>